<keyword evidence="2" id="KW-1133">Transmembrane helix</keyword>
<keyword evidence="2" id="KW-0812">Transmembrane</keyword>
<keyword evidence="3" id="KW-0732">Signal</keyword>
<sequence length="148" mass="16405">MAKSSIQLLISTLFLASIVFMNFPRATLSDEPCQYPCYPPPTSTGATPTTPSTPTPPSVVSYPPPTGVYPTPPSTGVYPYYNPPPNDRYYGAQPPPDPILPYFPFYYKEPLHRSPDDQSSSFSSRPSLGRLALLILLFIFLLYFPSFS</sequence>
<dbReference type="Proteomes" id="UP000030645">
    <property type="component" value="Unassembled WGS sequence"/>
</dbReference>
<accession>W9RGI7</accession>
<protein>
    <submittedName>
        <fullName evidence="4">Uncharacterized protein</fullName>
    </submittedName>
</protein>
<proteinExistence type="predicted"/>
<organism evidence="4 5">
    <name type="scientific">Morus notabilis</name>
    <dbReference type="NCBI Taxonomy" id="981085"/>
    <lineage>
        <taxon>Eukaryota</taxon>
        <taxon>Viridiplantae</taxon>
        <taxon>Streptophyta</taxon>
        <taxon>Embryophyta</taxon>
        <taxon>Tracheophyta</taxon>
        <taxon>Spermatophyta</taxon>
        <taxon>Magnoliopsida</taxon>
        <taxon>eudicotyledons</taxon>
        <taxon>Gunneridae</taxon>
        <taxon>Pentapetalae</taxon>
        <taxon>rosids</taxon>
        <taxon>fabids</taxon>
        <taxon>Rosales</taxon>
        <taxon>Moraceae</taxon>
        <taxon>Moreae</taxon>
        <taxon>Morus</taxon>
    </lineage>
</organism>
<feature type="chain" id="PRO_5004932568" evidence="3">
    <location>
        <begin position="30"/>
        <end position="148"/>
    </location>
</feature>
<evidence type="ECO:0000313" key="4">
    <source>
        <dbReference type="EMBL" id="EXB89396.1"/>
    </source>
</evidence>
<feature type="signal peptide" evidence="3">
    <location>
        <begin position="1"/>
        <end position="29"/>
    </location>
</feature>
<evidence type="ECO:0000256" key="1">
    <source>
        <dbReference type="SAM" id="MobiDB-lite"/>
    </source>
</evidence>
<feature type="region of interest" description="Disordered" evidence="1">
    <location>
        <begin position="39"/>
        <end position="65"/>
    </location>
</feature>
<name>W9RGI7_9ROSA</name>
<evidence type="ECO:0000256" key="2">
    <source>
        <dbReference type="SAM" id="Phobius"/>
    </source>
</evidence>
<reference evidence="5" key="1">
    <citation type="submission" date="2013-01" db="EMBL/GenBank/DDBJ databases">
        <title>Draft Genome Sequence of a Mulberry Tree, Morus notabilis C.K. Schneid.</title>
        <authorList>
            <person name="He N."/>
            <person name="Zhao S."/>
        </authorList>
    </citation>
    <scope>NUCLEOTIDE SEQUENCE</scope>
</reference>
<evidence type="ECO:0000256" key="3">
    <source>
        <dbReference type="SAM" id="SignalP"/>
    </source>
</evidence>
<dbReference type="KEGG" id="mnt:21400365"/>
<dbReference type="AlphaFoldDB" id="W9RGI7"/>
<dbReference type="PANTHER" id="PTHR37702">
    <property type="entry name" value="PROLINE-RICH FAMILY PROTEIN"/>
    <property type="match status" value="1"/>
</dbReference>
<gene>
    <name evidence="4" type="ORF">L484_017362</name>
</gene>
<dbReference type="PANTHER" id="PTHR37702:SF1">
    <property type="entry name" value="HYDROXYPROLINE-RICH GLYCOPROTEIN FAMILY PROTEIN"/>
    <property type="match status" value="1"/>
</dbReference>
<keyword evidence="5" id="KW-1185">Reference proteome</keyword>
<dbReference type="EMBL" id="KE345006">
    <property type="protein sequence ID" value="EXB89396.1"/>
    <property type="molecule type" value="Genomic_DNA"/>
</dbReference>
<keyword evidence="2" id="KW-0472">Membrane</keyword>
<evidence type="ECO:0000313" key="5">
    <source>
        <dbReference type="Proteomes" id="UP000030645"/>
    </source>
</evidence>
<feature type="transmembrane region" description="Helical" evidence="2">
    <location>
        <begin position="127"/>
        <end position="144"/>
    </location>
</feature>
<feature type="compositionally biased region" description="Pro residues" evidence="1">
    <location>
        <begin position="51"/>
        <end position="65"/>
    </location>
</feature>
<dbReference type="eggNOG" id="ENOG502S8DM">
    <property type="taxonomic scope" value="Eukaryota"/>
</dbReference>